<evidence type="ECO:0000313" key="14">
    <source>
        <dbReference type="Proteomes" id="UP000198460"/>
    </source>
</evidence>
<evidence type="ECO:0000256" key="6">
    <source>
        <dbReference type="ARBA" id="ARBA00022833"/>
    </source>
</evidence>
<dbReference type="GO" id="GO:0004222">
    <property type="term" value="F:metalloendopeptidase activity"/>
    <property type="evidence" value="ECO:0007669"/>
    <property type="project" value="UniProtKB-UniRule"/>
</dbReference>
<keyword evidence="9" id="KW-0964">Secreted</keyword>
<feature type="domain" description="FTP" evidence="12">
    <location>
        <begin position="70"/>
        <end position="116"/>
    </location>
</feature>
<dbReference type="InterPro" id="IPR001570">
    <property type="entry name" value="Peptidase_M4_C_domain"/>
</dbReference>
<keyword evidence="2 9" id="KW-0645">Protease</keyword>
<feature type="active site" evidence="8">
    <location>
        <position position="378"/>
    </location>
</feature>
<dbReference type="InterPro" id="IPR050728">
    <property type="entry name" value="Zinc_Metalloprotease_M4"/>
</dbReference>
<dbReference type="EC" id="3.4.24.-" evidence="9"/>
<keyword evidence="7 9" id="KW-0482">Metalloprotease</keyword>
<dbReference type="CDD" id="cd09597">
    <property type="entry name" value="M4_TLP"/>
    <property type="match status" value="1"/>
</dbReference>
<sequence>MKKLSGLFPVIGITVASLGAFAQAGNQPAAVDKALQLIQQNPSAFRLTVGGTARALNFAGPQAAAPTDGDQFQVRDVIVDPDDTEHVRFDRFHAGLPVIGGDVVVHSSNGQLKQASVTQLAPINLAGTIGKVGSRAVVRNAPDIGPTRARQIAAARFDSDVRRVDGAELVVFARDVTPTLAYAVRVHGKATGTHGDAVLYYVDARTGTVPDAQDLVKTAAATGTGRSLYYGNLKFTTDQTGTNAYRMLDPSRGGGSVYDGRGLTSDEVEQASDLPIFTSSTNVWGNNTTTDRQTVAADIDYGLALTWDYYKTTHNRNGIFNDGRGVKNYAHVLFRTPSGGATGANAAWLPSRAMAYGDGEPGSNVLKPVVSVDVAGHEMSHGVTEATANLNYSGDAGGLNESTSDIFGTLVKFYANNQTDPGNYVVGARVVSGGLRKMYKQDIDNLSFSYYPSGGFSWSNPRHNPHYPSGVGNRFFYLLAEGPTVPSTDTGLSRAQLVCNGDTTFSGLGREKAGKIWYRTPTVYLNANSSYPNARRASIQAANDLYGANSAESATVARAWSAVGVN</sequence>
<gene>
    <name evidence="13" type="ORF">BSIN_5202</name>
</gene>
<evidence type="ECO:0000259" key="12">
    <source>
        <dbReference type="Pfam" id="PF07504"/>
    </source>
</evidence>
<evidence type="ECO:0000256" key="2">
    <source>
        <dbReference type="ARBA" id="ARBA00022670"/>
    </source>
</evidence>
<dbReference type="SUPFAM" id="SSF55486">
    <property type="entry name" value="Metalloproteases ('zincins'), catalytic domain"/>
    <property type="match status" value="1"/>
</dbReference>
<reference evidence="13 14" key="1">
    <citation type="submission" date="2017-04" db="EMBL/GenBank/DDBJ databases">
        <authorList>
            <person name="Afonso C.L."/>
            <person name="Miller P.J."/>
            <person name="Scott M.A."/>
            <person name="Spackman E."/>
            <person name="Goraichik I."/>
            <person name="Dimitrov K.M."/>
            <person name="Suarez D.L."/>
            <person name="Swayne D.E."/>
        </authorList>
    </citation>
    <scope>NUCLEOTIDE SEQUENCE [LARGE SCALE GENOMIC DNA]</scope>
    <source>
        <strain evidence="13">LMG 28154</strain>
    </source>
</reference>
<comment type="function">
    <text evidence="9">Extracellular zinc metalloprotease.</text>
</comment>
<evidence type="ECO:0000256" key="5">
    <source>
        <dbReference type="ARBA" id="ARBA00022801"/>
    </source>
</evidence>
<organism evidence="13 14">
    <name type="scientific">Burkholderia singularis</name>
    <dbReference type="NCBI Taxonomy" id="1503053"/>
    <lineage>
        <taxon>Bacteria</taxon>
        <taxon>Pseudomonadati</taxon>
        <taxon>Pseudomonadota</taxon>
        <taxon>Betaproteobacteria</taxon>
        <taxon>Burkholderiales</taxon>
        <taxon>Burkholderiaceae</taxon>
        <taxon>Burkholderia</taxon>
        <taxon>pseudomallei group</taxon>
    </lineage>
</organism>
<feature type="chain" id="PRO_5023158666" description="Neutral metalloproteinase" evidence="9">
    <location>
        <begin position="23"/>
        <end position="566"/>
    </location>
</feature>
<comment type="subcellular location">
    <subcellularLocation>
        <location evidence="9">Secreted</location>
    </subcellularLocation>
</comment>
<dbReference type="Pfam" id="PF01447">
    <property type="entry name" value="Peptidase_M4"/>
    <property type="match status" value="1"/>
</dbReference>
<evidence type="ECO:0000256" key="4">
    <source>
        <dbReference type="ARBA" id="ARBA00022729"/>
    </source>
</evidence>
<dbReference type="Gene3D" id="3.10.450.490">
    <property type="match status" value="1"/>
</dbReference>
<dbReference type="Gene3D" id="1.10.390.10">
    <property type="entry name" value="Neutral Protease Domain 2"/>
    <property type="match status" value="1"/>
</dbReference>
<name>A0A238HDF7_9BURK</name>
<proteinExistence type="inferred from homology"/>
<comment type="similarity">
    <text evidence="1 9">Belongs to the peptidase M4 family.</text>
</comment>
<keyword evidence="6 9" id="KW-0862">Zinc</keyword>
<dbReference type="InterPro" id="IPR011096">
    <property type="entry name" value="FTP_domain"/>
</dbReference>
<feature type="signal peptide" evidence="9">
    <location>
        <begin position="1"/>
        <end position="22"/>
    </location>
</feature>
<dbReference type="InterPro" id="IPR023612">
    <property type="entry name" value="Peptidase_M4"/>
</dbReference>
<dbReference type="InterPro" id="IPR027268">
    <property type="entry name" value="Peptidase_M4/M1_CTD_sf"/>
</dbReference>
<evidence type="ECO:0000259" key="11">
    <source>
        <dbReference type="Pfam" id="PF02868"/>
    </source>
</evidence>
<dbReference type="GO" id="GO:0006508">
    <property type="term" value="P:proteolysis"/>
    <property type="evidence" value="ECO:0007669"/>
    <property type="project" value="UniProtKB-KW"/>
</dbReference>
<feature type="active site" description="Proton donor" evidence="8">
    <location>
        <position position="466"/>
    </location>
</feature>
<evidence type="ECO:0000256" key="9">
    <source>
        <dbReference type="RuleBase" id="RU366073"/>
    </source>
</evidence>
<dbReference type="Proteomes" id="UP000198460">
    <property type="component" value="Unassembled WGS sequence"/>
</dbReference>
<evidence type="ECO:0000313" key="13">
    <source>
        <dbReference type="EMBL" id="SMG02937.1"/>
    </source>
</evidence>
<keyword evidence="4 9" id="KW-0732">Signal</keyword>
<evidence type="ECO:0000259" key="10">
    <source>
        <dbReference type="Pfam" id="PF01447"/>
    </source>
</evidence>
<protein>
    <recommendedName>
        <fullName evidence="9">Neutral metalloproteinase</fullName>
        <ecNumber evidence="9">3.4.24.-</ecNumber>
    </recommendedName>
</protein>
<dbReference type="GO" id="GO:0005576">
    <property type="term" value="C:extracellular region"/>
    <property type="evidence" value="ECO:0007669"/>
    <property type="project" value="UniProtKB-SubCell"/>
</dbReference>
<evidence type="ECO:0000256" key="3">
    <source>
        <dbReference type="ARBA" id="ARBA00022723"/>
    </source>
</evidence>
<dbReference type="GO" id="GO:0046872">
    <property type="term" value="F:metal ion binding"/>
    <property type="evidence" value="ECO:0007669"/>
    <property type="project" value="UniProtKB-UniRule"/>
</dbReference>
<evidence type="ECO:0000256" key="7">
    <source>
        <dbReference type="ARBA" id="ARBA00023049"/>
    </source>
</evidence>
<dbReference type="AlphaFoldDB" id="A0A238HDF7"/>
<keyword evidence="3" id="KW-0479">Metal-binding</keyword>
<dbReference type="Pfam" id="PF07504">
    <property type="entry name" value="FTP"/>
    <property type="match status" value="1"/>
</dbReference>
<comment type="cofactor">
    <cofactor evidence="9">
        <name>Zn(2+)</name>
        <dbReference type="ChEBI" id="CHEBI:29105"/>
    </cofactor>
</comment>
<keyword evidence="5 9" id="KW-0378">Hydrolase</keyword>
<dbReference type="PANTHER" id="PTHR33794:SF1">
    <property type="entry name" value="BACILLOLYSIN"/>
    <property type="match status" value="1"/>
</dbReference>
<dbReference type="EMBL" id="FXAN01000117">
    <property type="protein sequence ID" value="SMG02937.1"/>
    <property type="molecule type" value="Genomic_DNA"/>
</dbReference>
<dbReference type="PRINTS" id="PR00730">
    <property type="entry name" value="THERMOLYSIN"/>
</dbReference>
<evidence type="ECO:0000256" key="1">
    <source>
        <dbReference type="ARBA" id="ARBA00009388"/>
    </source>
</evidence>
<accession>A0A238HDF7</accession>
<dbReference type="Pfam" id="PF02868">
    <property type="entry name" value="Peptidase_M4_C"/>
    <property type="match status" value="1"/>
</dbReference>
<feature type="domain" description="Peptidase M4 C-terminal" evidence="11">
    <location>
        <begin position="388"/>
        <end position="565"/>
    </location>
</feature>
<evidence type="ECO:0000256" key="8">
    <source>
        <dbReference type="PIRSR" id="PIRSR623612-1"/>
    </source>
</evidence>
<feature type="domain" description="Peptidase M4" evidence="10">
    <location>
        <begin position="222"/>
        <end position="385"/>
    </location>
</feature>
<dbReference type="InterPro" id="IPR013856">
    <property type="entry name" value="Peptidase_M4_domain"/>
</dbReference>
<dbReference type="PANTHER" id="PTHR33794">
    <property type="entry name" value="BACILLOLYSIN"/>
    <property type="match status" value="1"/>
</dbReference>
<dbReference type="Gene3D" id="3.10.170.10">
    <property type="match status" value="1"/>
</dbReference>
<dbReference type="RefSeq" id="WP_089342204.1">
    <property type="nucleotide sequence ID" value="NZ_FXAN01000117.1"/>
</dbReference>